<dbReference type="RefSeq" id="WP_024857301.1">
    <property type="nucleotide sequence ID" value="NZ_JEOB01000001.1"/>
</dbReference>
<evidence type="ECO:0008006" key="4">
    <source>
        <dbReference type="Google" id="ProtNLM"/>
    </source>
</evidence>
<name>A0A011V4P6_RUMAL</name>
<keyword evidence="1" id="KW-0472">Membrane</keyword>
<protein>
    <recommendedName>
        <fullName evidence="4">Citrulline cluster-linked protein</fullName>
    </recommendedName>
</protein>
<organism evidence="2 3">
    <name type="scientific">Ruminococcus albus SY3</name>
    <dbReference type="NCBI Taxonomy" id="1341156"/>
    <lineage>
        <taxon>Bacteria</taxon>
        <taxon>Bacillati</taxon>
        <taxon>Bacillota</taxon>
        <taxon>Clostridia</taxon>
        <taxon>Eubacteriales</taxon>
        <taxon>Oscillospiraceae</taxon>
        <taxon>Ruminococcus</taxon>
    </lineage>
</organism>
<keyword evidence="1" id="KW-1133">Transmembrane helix</keyword>
<keyword evidence="1" id="KW-0812">Transmembrane</keyword>
<reference evidence="2 3" key="1">
    <citation type="submission" date="2013-06" db="EMBL/GenBank/DDBJ databases">
        <title>Rumen cellulosomics: divergent fiber-degrading strategies revealed by comparative genome-wide analysis of six Ruminococcal strains.</title>
        <authorList>
            <person name="Dassa B."/>
            <person name="Borovok I."/>
            <person name="Lamed R."/>
            <person name="Flint H."/>
            <person name="Yeoman C.J."/>
            <person name="White B."/>
            <person name="Bayer E.A."/>
        </authorList>
    </citation>
    <scope>NUCLEOTIDE SEQUENCE [LARGE SCALE GENOMIC DNA]</scope>
    <source>
        <strain evidence="2 3">SY3</strain>
    </source>
</reference>
<accession>A0A011V4P6</accession>
<feature type="transmembrane region" description="Helical" evidence="1">
    <location>
        <begin position="97"/>
        <end position="116"/>
    </location>
</feature>
<dbReference type="AlphaFoldDB" id="A0A011V4P6"/>
<dbReference type="PANTHER" id="PTHR40044">
    <property type="entry name" value="INTEGRAL MEMBRANE PROTEIN-RELATED"/>
    <property type="match status" value="1"/>
</dbReference>
<proteinExistence type="predicted"/>
<dbReference type="InterPro" id="IPR010387">
    <property type="entry name" value="QueT"/>
</dbReference>
<sequence length="167" mass="18480">MELINSRRMMNIGVMTALYVLMTVLCAPLAFGQVQLRFSELLMLLCFFNKDYIFSLTVGCFISNTMSPLGFADVGFGPTATLVSAVLIYAFREKTNLLVASIFPVVINGFVVATELHYIQGLPFWESVVYVSLGEFICVSVIGVFVIGMLSRKKGFMKVIMTGTDIQ</sequence>
<dbReference type="PIRSF" id="PIRSF031501">
    <property type="entry name" value="QueT"/>
    <property type="match status" value="1"/>
</dbReference>
<evidence type="ECO:0000313" key="2">
    <source>
        <dbReference type="EMBL" id="EXM40477.1"/>
    </source>
</evidence>
<keyword evidence="3" id="KW-1185">Reference proteome</keyword>
<dbReference type="EMBL" id="JEOB01000001">
    <property type="protein sequence ID" value="EXM40477.1"/>
    <property type="molecule type" value="Genomic_DNA"/>
</dbReference>
<dbReference type="PANTHER" id="PTHR40044:SF1">
    <property type="entry name" value="INTEGRAL MEMBRANE PROTEIN"/>
    <property type="match status" value="1"/>
</dbReference>
<dbReference type="Pfam" id="PF06177">
    <property type="entry name" value="QueT"/>
    <property type="match status" value="1"/>
</dbReference>
<comment type="caution">
    <text evidence="2">The sequence shown here is derived from an EMBL/GenBank/DDBJ whole genome shotgun (WGS) entry which is preliminary data.</text>
</comment>
<evidence type="ECO:0000256" key="1">
    <source>
        <dbReference type="SAM" id="Phobius"/>
    </source>
</evidence>
<feature type="transmembrane region" description="Helical" evidence="1">
    <location>
        <begin position="71"/>
        <end position="90"/>
    </location>
</feature>
<gene>
    <name evidence="2" type="ORF">RASY3_00975</name>
</gene>
<feature type="transmembrane region" description="Helical" evidence="1">
    <location>
        <begin position="128"/>
        <end position="151"/>
    </location>
</feature>
<evidence type="ECO:0000313" key="3">
    <source>
        <dbReference type="Proteomes" id="UP000021369"/>
    </source>
</evidence>
<dbReference type="OrthoDB" id="9786793at2"/>
<dbReference type="PATRIC" id="fig|1341156.4.peg.728"/>
<dbReference type="Proteomes" id="UP000021369">
    <property type="component" value="Unassembled WGS sequence"/>
</dbReference>